<evidence type="ECO:0000313" key="3">
    <source>
        <dbReference type="Proteomes" id="UP001596545"/>
    </source>
</evidence>
<sequence>MRHLITQGFRGYCAVAVIVAGFTGLWAVDVISVAIPVVGYAWLAVAAIGTLVAAGMAARPEEVIEPDATDDRIEEFEETAVTGAPLDLYAVALAAWACVSFGWVLGGMGAAGLTVVGYGWLAIAAYGGLVAAGLVATHGDEVATAVDPSDSLETDG</sequence>
<reference evidence="2 3" key="1">
    <citation type="journal article" date="2019" name="Int. J. Syst. Evol. Microbiol.">
        <title>The Global Catalogue of Microorganisms (GCM) 10K type strain sequencing project: providing services to taxonomists for standard genome sequencing and annotation.</title>
        <authorList>
            <consortium name="The Broad Institute Genomics Platform"/>
            <consortium name="The Broad Institute Genome Sequencing Center for Infectious Disease"/>
            <person name="Wu L."/>
            <person name="Ma J."/>
        </authorList>
    </citation>
    <scope>NUCLEOTIDE SEQUENCE [LARGE SCALE GENOMIC DNA]</scope>
    <source>
        <strain evidence="2 3">CGMCC 1.12554</strain>
    </source>
</reference>
<protein>
    <submittedName>
        <fullName evidence="2">Uncharacterized protein</fullName>
    </submittedName>
</protein>
<dbReference type="RefSeq" id="WP_256407666.1">
    <property type="nucleotide sequence ID" value="NZ_JANHDN010000001.1"/>
</dbReference>
<dbReference type="EMBL" id="JBHTBL010000002">
    <property type="protein sequence ID" value="MFC7323660.1"/>
    <property type="molecule type" value="Genomic_DNA"/>
</dbReference>
<feature type="transmembrane region" description="Helical" evidence="1">
    <location>
        <begin position="12"/>
        <end position="34"/>
    </location>
</feature>
<keyword evidence="3" id="KW-1185">Reference proteome</keyword>
<comment type="caution">
    <text evidence="2">The sequence shown here is derived from an EMBL/GenBank/DDBJ whole genome shotgun (WGS) entry which is preliminary data.</text>
</comment>
<dbReference type="Proteomes" id="UP001596545">
    <property type="component" value="Unassembled WGS sequence"/>
</dbReference>
<keyword evidence="1" id="KW-0472">Membrane</keyword>
<name>A0ABD6AHY2_9EURY</name>
<evidence type="ECO:0000256" key="1">
    <source>
        <dbReference type="SAM" id="Phobius"/>
    </source>
</evidence>
<keyword evidence="1" id="KW-0812">Transmembrane</keyword>
<feature type="transmembrane region" description="Helical" evidence="1">
    <location>
        <begin position="86"/>
        <end position="105"/>
    </location>
</feature>
<keyword evidence="1" id="KW-1133">Transmembrane helix</keyword>
<organism evidence="2 3">
    <name type="scientific">Halorubrum rutilum</name>
    <dbReference type="NCBI Taxonomy" id="1364933"/>
    <lineage>
        <taxon>Archaea</taxon>
        <taxon>Methanobacteriati</taxon>
        <taxon>Methanobacteriota</taxon>
        <taxon>Stenosarchaea group</taxon>
        <taxon>Halobacteria</taxon>
        <taxon>Halobacteriales</taxon>
        <taxon>Haloferacaceae</taxon>
        <taxon>Halorubrum</taxon>
    </lineage>
</organism>
<evidence type="ECO:0000313" key="2">
    <source>
        <dbReference type="EMBL" id="MFC7323660.1"/>
    </source>
</evidence>
<feature type="transmembrane region" description="Helical" evidence="1">
    <location>
        <begin position="117"/>
        <end position="136"/>
    </location>
</feature>
<accession>A0ABD6AHY2</accession>
<proteinExistence type="predicted"/>
<gene>
    <name evidence="2" type="ORF">ACFQMF_03580</name>
</gene>
<dbReference type="AlphaFoldDB" id="A0ABD6AHY2"/>
<feature type="transmembrane region" description="Helical" evidence="1">
    <location>
        <begin position="40"/>
        <end position="58"/>
    </location>
</feature>